<evidence type="ECO:0000313" key="1">
    <source>
        <dbReference type="EMBL" id="WNC67673.1"/>
    </source>
</evidence>
<protein>
    <recommendedName>
        <fullName evidence="3">Orphan protein</fullName>
    </recommendedName>
</protein>
<reference evidence="2" key="1">
    <citation type="submission" date="2023-09" db="EMBL/GenBank/DDBJ databases">
        <authorList>
            <person name="Li S."/>
            <person name="Li X."/>
            <person name="Zhang C."/>
            <person name="Zhao Z."/>
        </authorList>
    </citation>
    <scope>NUCLEOTIDE SEQUENCE [LARGE SCALE GENOMIC DNA]</scope>
    <source>
        <strain evidence="2">SQ345</strain>
    </source>
</reference>
<gene>
    <name evidence="1" type="ORF">RI845_14245</name>
</gene>
<sequence length="389" mass="44447">MRKLLTSPAQLSLSDSENNIFQTALKYIADLSLNLMAVKVTNHPEDFLGWCKELHRICKHDLNMDLLDEKQLAPLKKLQDTLELGISLTQLKMVRIAPWPIFSSIIKEQAELQSLTERLALMDYISQLRTQSLEQMIEEDRLVFSGKHTVKHDPSIYQFDVEWFGSTKGAKTFHNLLQTHPQEFDHALAHIPLEGEVNKAQYQGFVKGFKAIFSQHTDNEKAPLVAATRLLAMRRPDVFINITNNNLSVLCQGLNIAKFNNQDFDSYYSDMVLSLHSFHWFNQAAPTDEQELQLWNIRAILVDLFLYADETQAQNSNYIKLRDKPSRTTSGVVKAMKRSKESAEMLVDKALEGDDIPEYLIDMRSTIVNSVKDGKTVEQAIGLMRTIFG</sequence>
<dbReference type="RefSeq" id="WP_348386832.1">
    <property type="nucleotide sequence ID" value="NZ_CP134146.1"/>
</dbReference>
<proteinExistence type="predicted"/>
<name>A0ABY9TFX1_9GAMM</name>
<accession>A0ABY9TFX1</accession>
<dbReference type="EMBL" id="CP134146">
    <property type="protein sequence ID" value="WNC67673.1"/>
    <property type="molecule type" value="Genomic_DNA"/>
</dbReference>
<keyword evidence="2" id="KW-1185">Reference proteome</keyword>
<organism evidence="1 2">
    <name type="scientific">Thalassotalea nanhaiensis</name>
    <dbReference type="NCBI Taxonomy" id="3065648"/>
    <lineage>
        <taxon>Bacteria</taxon>
        <taxon>Pseudomonadati</taxon>
        <taxon>Pseudomonadota</taxon>
        <taxon>Gammaproteobacteria</taxon>
        <taxon>Alteromonadales</taxon>
        <taxon>Colwelliaceae</taxon>
        <taxon>Thalassotalea</taxon>
    </lineage>
</organism>
<evidence type="ECO:0008006" key="3">
    <source>
        <dbReference type="Google" id="ProtNLM"/>
    </source>
</evidence>
<evidence type="ECO:0000313" key="2">
    <source>
        <dbReference type="Proteomes" id="UP001248581"/>
    </source>
</evidence>
<dbReference type="Proteomes" id="UP001248581">
    <property type="component" value="Chromosome"/>
</dbReference>